<evidence type="ECO:0000256" key="2">
    <source>
        <dbReference type="ARBA" id="ARBA00004496"/>
    </source>
</evidence>
<comment type="similarity">
    <text evidence="4 16">Belongs to the ATP phosphoribosyltransferase family. Long subfamily.</text>
</comment>
<evidence type="ECO:0000313" key="20">
    <source>
        <dbReference type="Proteomes" id="UP000479692"/>
    </source>
</evidence>
<gene>
    <name evidence="16" type="primary">hisG</name>
    <name evidence="19" type="ORF">GN331_10885</name>
</gene>
<dbReference type="Proteomes" id="UP000479692">
    <property type="component" value="Unassembled WGS sequence"/>
</dbReference>
<comment type="caution">
    <text evidence="19">The sequence shown here is derived from an EMBL/GenBank/DDBJ whole genome shotgun (WGS) entry which is preliminary data.</text>
</comment>
<comment type="pathway">
    <text evidence="3 16">Amino-acid biosynthesis; L-histidine biosynthesis; L-histidine from 5-phospho-alpha-D-ribose 1-diphosphate: step 1/9.</text>
</comment>
<name>A0A7C9I5Z4_9GAMM</name>
<keyword evidence="14 16" id="KW-0368">Histidine biosynthesis</keyword>
<proteinExistence type="inferred from homology"/>
<dbReference type="Gene3D" id="3.40.190.10">
    <property type="entry name" value="Periplasmic binding protein-like II"/>
    <property type="match status" value="2"/>
</dbReference>
<evidence type="ECO:0000256" key="7">
    <source>
        <dbReference type="ARBA" id="ARBA00022490"/>
    </source>
</evidence>
<evidence type="ECO:0000256" key="13">
    <source>
        <dbReference type="ARBA" id="ARBA00022840"/>
    </source>
</evidence>
<dbReference type="UniPathway" id="UPA00031">
    <property type="reaction ID" value="UER00006"/>
</dbReference>
<dbReference type="GO" id="GO:0000287">
    <property type="term" value="F:magnesium ion binding"/>
    <property type="evidence" value="ECO:0007669"/>
    <property type="project" value="UniProtKB-UniRule"/>
</dbReference>
<evidence type="ECO:0000256" key="4">
    <source>
        <dbReference type="ARBA" id="ARBA00007955"/>
    </source>
</evidence>
<dbReference type="InterPro" id="IPR020621">
    <property type="entry name" value="ATP-PRT_HisG_long"/>
</dbReference>
<keyword evidence="13 16" id="KW-0067">ATP-binding</keyword>
<dbReference type="HAMAP" id="MF_00079">
    <property type="entry name" value="HisG_Long"/>
    <property type="match status" value="1"/>
</dbReference>
<dbReference type="InterPro" id="IPR015867">
    <property type="entry name" value="N-reg_PII/ATP_PRibTrfase_C"/>
</dbReference>
<keyword evidence="20" id="KW-1185">Reference proteome</keyword>
<dbReference type="InterPro" id="IPR001348">
    <property type="entry name" value="ATP_PRibTrfase_HisG"/>
</dbReference>
<evidence type="ECO:0000256" key="12">
    <source>
        <dbReference type="ARBA" id="ARBA00022741"/>
    </source>
</evidence>
<dbReference type="GO" id="GO:0000105">
    <property type="term" value="P:L-histidine biosynthetic process"/>
    <property type="evidence" value="ECO:0007669"/>
    <property type="project" value="UniProtKB-UniRule"/>
</dbReference>
<evidence type="ECO:0000256" key="6">
    <source>
        <dbReference type="ARBA" id="ARBA00020998"/>
    </source>
</evidence>
<dbReference type="InterPro" id="IPR018198">
    <property type="entry name" value="ATP_PRibTrfase_CS"/>
</dbReference>
<comment type="function">
    <text evidence="15 16">Catalyzes the condensation of ATP and 5-phosphoribose 1-diphosphate to form N'-(5'-phosphoribosyl)-ATP (PR-ATP). Has a crucial role in the pathway because the rate of histidine biosynthesis seems to be controlled primarily by regulation of HisG enzymatic activity.</text>
</comment>
<comment type="cofactor">
    <cofactor evidence="16">
        <name>Mg(2+)</name>
        <dbReference type="ChEBI" id="CHEBI:18420"/>
    </cofactor>
</comment>
<keyword evidence="12 16" id="KW-0547">Nucleotide-binding</keyword>
<evidence type="ECO:0000259" key="17">
    <source>
        <dbReference type="Pfam" id="PF01634"/>
    </source>
</evidence>
<evidence type="ECO:0000256" key="14">
    <source>
        <dbReference type="ARBA" id="ARBA00023102"/>
    </source>
</evidence>
<evidence type="ECO:0000256" key="15">
    <source>
        <dbReference type="ARBA" id="ARBA00024861"/>
    </source>
</evidence>
<dbReference type="SUPFAM" id="SSF54913">
    <property type="entry name" value="GlnB-like"/>
    <property type="match status" value="1"/>
</dbReference>
<organism evidence="19 20">
    <name type="scientific">Noviluteimonas gilva</name>
    <dbReference type="NCBI Taxonomy" id="2682097"/>
    <lineage>
        <taxon>Bacteria</taxon>
        <taxon>Pseudomonadati</taxon>
        <taxon>Pseudomonadota</taxon>
        <taxon>Gammaproteobacteria</taxon>
        <taxon>Lysobacterales</taxon>
        <taxon>Lysobacteraceae</taxon>
        <taxon>Noviluteimonas</taxon>
    </lineage>
</organism>
<dbReference type="EMBL" id="WOXT01000002">
    <property type="protein sequence ID" value="MUV14709.1"/>
    <property type="molecule type" value="Genomic_DNA"/>
</dbReference>
<dbReference type="GO" id="GO:0003879">
    <property type="term" value="F:ATP phosphoribosyltransferase activity"/>
    <property type="evidence" value="ECO:0007669"/>
    <property type="project" value="UniProtKB-UniRule"/>
</dbReference>
<dbReference type="AlphaFoldDB" id="A0A7C9I5Z4"/>
<dbReference type="PANTHER" id="PTHR21403:SF8">
    <property type="entry name" value="ATP PHOSPHORIBOSYLTRANSFERASE"/>
    <property type="match status" value="1"/>
</dbReference>
<keyword evidence="10 16" id="KW-0808">Transferase</keyword>
<dbReference type="Gene3D" id="3.30.70.120">
    <property type="match status" value="1"/>
</dbReference>
<evidence type="ECO:0000259" key="18">
    <source>
        <dbReference type="Pfam" id="PF08029"/>
    </source>
</evidence>
<evidence type="ECO:0000256" key="8">
    <source>
        <dbReference type="ARBA" id="ARBA00022605"/>
    </source>
</evidence>
<evidence type="ECO:0000256" key="5">
    <source>
        <dbReference type="ARBA" id="ARBA00011946"/>
    </source>
</evidence>
<dbReference type="FunFam" id="3.40.190.10:FF:000008">
    <property type="entry name" value="ATP phosphoribosyltransferase"/>
    <property type="match status" value="1"/>
</dbReference>
<comment type="subcellular location">
    <subcellularLocation>
        <location evidence="2 16">Cytoplasm</location>
    </subcellularLocation>
</comment>
<evidence type="ECO:0000256" key="11">
    <source>
        <dbReference type="ARBA" id="ARBA00022723"/>
    </source>
</evidence>
<accession>A0A7C9I5Z4</accession>
<keyword evidence="8 16" id="KW-0028">Amino-acid biosynthesis</keyword>
<keyword evidence="16" id="KW-0460">Magnesium</keyword>
<feature type="domain" description="ATP phosphoribosyltransferase catalytic" evidence="17">
    <location>
        <begin position="61"/>
        <end position="203"/>
    </location>
</feature>
<evidence type="ECO:0000256" key="9">
    <source>
        <dbReference type="ARBA" id="ARBA00022676"/>
    </source>
</evidence>
<keyword evidence="9 16" id="KW-0328">Glycosyltransferase</keyword>
<dbReference type="InterPro" id="IPR013820">
    <property type="entry name" value="ATP_PRibTrfase_cat"/>
</dbReference>
<evidence type="ECO:0000256" key="10">
    <source>
        <dbReference type="ARBA" id="ARBA00022679"/>
    </source>
</evidence>
<dbReference type="NCBIfam" id="TIGR00070">
    <property type="entry name" value="hisG"/>
    <property type="match status" value="1"/>
</dbReference>
<evidence type="ECO:0000256" key="16">
    <source>
        <dbReference type="HAMAP-Rule" id="MF_00079"/>
    </source>
</evidence>
<protein>
    <recommendedName>
        <fullName evidence="6 16">ATP phosphoribosyltransferase</fullName>
        <shortName evidence="16">ATP-PRT</shortName>
        <shortName evidence="16">ATP-PRTase</shortName>
        <ecNumber evidence="5 16">2.4.2.17</ecNumber>
    </recommendedName>
</protein>
<dbReference type="Pfam" id="PF08029">
    <property type="entry name" value="HisG_C"/>
    <property type="match status" value="1"/>
</dbReference>
<keyword evidence="7 16" id="KW-0963">Cytoplasm</keyword>
<dbReference type="Pfam" id="PF01634">
    <property type="entry name" value="HisG"/>
    <property type="match status" value="1"/>
</dbReference>
<dbReference type="GO" id="GO:0005524">
    <property type="term" value="F:ATP binding"/>
    <property type="evidence" value="ECO:0007669"/>
    <property type="project" value="UniProtKB-KW"/>
</dbReference>
<evidence type="ECO:0000256" key="1">
    <source>
        <dbReference type="ARBA" id="ARBA00000915"/>
    </source>
</evidence>
<comment type="activity regulation">
    <text evidence="16">Feedback inhibited by histidine.</text>
</comment>
<dbReference type="EC" id="2.4.2.17" evidence="5 16"/>
<reference evidence="19 20" key="1">
    <citation type="submission" date="2019-12" db="EMBL/GenBank/DDBJ databases">
        <authorList>
            <person name="Xu J."/>
        </authorList>
    </citation>
    <scope>NUCLEOTIDE SEQUENCE [LARGE SCALE GENOMIC DNA]</scope>
    <source>
        <strain evidence="19 20">HX-5-24</strain>
    </source>
</reference>
<feature type="domain" description="Histidine biosynthesis HisG C-terminal" evidence="18">
    <location>
        <begin position="231"/>
        <end position="300"/>
    </location>
</feature>
<evidence type="ECO:0000313" key="19">
    <source>
        <dbReference type="EMBL" id="MUV14709.1"/>
    </source>
</evidence>
<evidence type="ECO:0000256" key="3">
    <source>
        <dbReference type="ARBA" id="ARBA00004667"/>
    </source>
</evidence>
<dbReference type="NCBIfam" id="TIGR03455">
    <property type="entry name" value="HisG_C-term"/>
    <property type="match status" value="1"/>
</dbReference>
<keyword evidence="11 16" id="KW-0479">Metal-binding</keyword>
<dbReference type="GO" id="GO:0005737">
    <property type="term" value="C:cytoplasm"/>
    <property type="evidence" value="ECO:0007669"/>
    <property type="project" value="UniProtKB-SubCell"/>
</dbReference>
<sequence>MPLSAPSGAMRERVRIAIQKSGRLAEPARALLSSCGLSWRESRDRLFCHGDSTPIDLLLVRDDDIPGLLAEGTCDLGIVGRNVLLERASGYGTGEVPPFREWRGLGFGACRLALAVPQAWSDSQAAALDGLRIATSYPALVSQWLKERGIAADVVTLSGSVEIAPRLGTADLICDIVSSGATLAANQLRATDIVLDSEAVLAGPVAPFGDARAEIAGLFLRRLDAVLGLRDSKLLMFQTDSANVPALMALLPDAERPTVMQVDGTDRVALQAVCRGTVTWQRLEDLKRAGADALLVLPVERMLA</sequence>
<dbReference type="PROSITE" id="PS01316">
    <property type="entry name" value="ATP_P_PHORIBOSYLTR"/>
    <property type="match status" value="1"/>
</dbReference>
<dbReference type="PANTHER" id="PTHR21403">
    <property type="entry name" value="ATP PHOSPHORIBOSYLTRANSFERASE ATP-PRTASE"/>
    <property type="match status" value="1"/>
</dbReference>
<dbReference type="SUPFAM" id="SSF53850">
    <property type="entry name" value="Periplasmic binding protein-like II"/>
    <property type="match status" value="1"/>
</dbReference>
<dbReference type="InterPro" id="IPR011322">
    <property type="entry name" value="N-reg_PII-like_a/b"/>
</dbReference>
<dbReference type="InterPro" id="IPR013115">
    <property type="entry name" value="HisG_C"/>
</dbReference>
<comment type="catalytic activity">
    <reaction evidence="1 16">
        <text>1-(5-phospho-beta-D-ribosyl)-ATP + diphosphate = 5-phospho-alpha-D-ribose 1-diphosphate + ATP</text>
        <dbReference type="Rhea" id="RHEA:18473"/>
        <dbReference type="ChEBI" id="CHEBI:30616"/>
        <dbReference type="ChEBI" id="CHEBI:33019"/>
        <dbReference type="ChEBI" id="CHEBI:58017"/>
        <dbReference type="ChEBI" id="CHEBI:73183"/>
        <dbReference type="EC" id="2.4.2.17"/>
    </reaction>
</comment>